<dbReference type="PROSITE" id="PS50109">
    <property type="entry name" value="HIS_KIN"/>
    <property type="match status" value="1"/>
</dbReference>
<dbReference type="EMBL" id="JAHLOQ010000039">
    <property type="protein sequence ID" value="MBU5337135.1"/>
    <property type="molecule type" value="Genomic_DNA"/>
</dbReference>
<feature type="domain" description="Histidine kinase" evidence="2">
    <location>
        <begin position="209"/>
        <end position="430"/>
    </location>
</feature>
<organism evidence="3 4">
    <name type="scientific">Intestinibacter bartlettii</name>
    <dbReference type="NCBI Taxonomy" id="261299"/>
    <lineage>
        <taxon>Bacteria</taxon>
        <taxon>Bacillati</taxon>
        <taxon>Bacillota</taxon>
        <taxon>Clostridia</taxon>
        <taxon>Peptostreptococcales</taxon>
        <taxon>Peptostreptococcaceae</taxon>
        <taxon>Intestinibacter</taxon>
    </lineage>
</organism>
<proteinExistence type="predicted"/>
<dbReference type="InterPro" id="IPR005467">
    <property type="entry name" value="His_kinase_dom"/>
</dbReference>
<dbReference type="Pfam" id="PF02518">
    <property type="entry name" value="HATPase_c"/>
    <property type="match status" value="1"/>
</dbReference>
<gene>
    <name evidence="3" type="ORF">KQI20_11845</name>
</gene>
<keyword evidence="1" id="KW-0597">Phosphoprotein</keyword>
<keyword evidence="3" id="KW-0418">Kinase</keyword>
<comment type="caution">
    <text evidence="3">The sequence shown here is derived from an EMBL/GenBank/DDBJ whole genome shotgun (WGS) entry which is preliminary data.</text>
</comment>
<dbReference type="SMART" id="SM00387">
    <property type="entry name" value="HATPase_c"/>
    <property type="match status" value="1"/>
</dbReference>
<evidence type="ECO:0000259" key="2">
    <source>
        <dbReference type="PROSITE" id="PS50109"/>
    </source>
</evidence>
<dbReference type="SMART" id="SM00388">
    <property type="entry name" value="HisKA"/>
    <property type="match status" value="1"/>
</dbReference>
<dbReference type="Pfam" id="PF00512">
    <property type="entry name" value="HisKA"/>
    <property type="match status" value="1"/>
</dbReference>
<name>A0ABS6DZ62_9FIRM</name>
<dbReference type="InterPro" id="IPR003594">
    <property type="entry name" value="HATPase_dom"/>
</dbReference>
<evidence type="ECO:0000313" key="3">
    <source>
        <dbReference type="EMBL" id="MBU5337135.1"/>
    </source>
</evidence>
<accession>A0ABS6DZ62</accession>
<sequence length="459" mass="53685">MVIVELQHNCAIIKESNTAYKLYITERYNSVIEELLTDCKVNFNYRQIKIDKTFYNLQIEKIKDNSFIVWFCETNHPSNEIQERLLLNIEQFNDVFLLVSDDNIVFVNESYENLFEEVCEIPCNIQQGFYKFIKSESNEINTDYDYHQQIDKRIQIKTAKGEKWVWLRSNPILNENNQFVASYIILTDITNRTKDVINKKESREKFISFMSHEIKNPLNMILATMQLMEKKVDQNIYPQDILNHIDLVKRNSFRIMKIVNDLSSKSKIELGYEKFNPTNQDIVYFVEDICESVRDLVNINDMNIIFDTDEEELVVGFDCEKIEKIVINLISNALKFRKEKEGVILVTVSHDDEFVYIKVKDNGIGISQENMERIFKIFERVNDERSIVKEGTGIGLSLVKTFAKLHNGSVSVKSAVGQGSEFIVKIANVLVEEKDCNDYYNCTREERMQNIAVAFSDLQ</sequence>
<dbReference type="InterPro" id="IPR003661">
    <property type="entry name" value="HisK_dim/P_dom"/>
</dbReference>
<dbReference type="CDD" id="cd00082">
    <property type="entry name" value="HisKA"/>
    <property type="match status" value="1"/>
</dbReference>
<dbReference type="GO" id="GO:0016301">
    <property type="term" value="F:kinase activity"/>
    <property type="evidence" value="ECO:0007669"/>
    <property type="project" value="UniProtKB-KW"/>
</dbReference>
<protein>
    <submittedName>
        <fullName evidence="3">HAMP domain-containing histidine kinase</fullName>
    </submittedName>
</protein>
<dbReference type="RefSeq" id="WP_216571425.1">
    <property type="nucleotide sequence ID" value="NZ_JAHLOQ010000039.1"/>
</dbReference>
<dbReference type="CDD" id="cd00075">
    <property type="entry name" value="HATPase"/>
    <property type="match status" value="1"/>
</dbReference>
<keyword evidence="3" id="KW-0808">Transferase</keyword>
<keyword evidence="4" id="KW-1185">Reference proteome</keyword>
<reference evidence="3 4" key="1">
    <citation type="submission" date="2021-06" db="EMBL/GenBank/DDBJ databases">
        <authorList>
            <person name="Sun Q."/>
            <person name="Li D."/>
        </authorList>
    </citation>
    <scope>NUCLEOTIDE SEQUENCE [LARGE SCALE GENOMIC DNA]</scope>
    <source>
        <strain evidence="3 4">N19</strain>
    </source>
</reference>
<dbReference type="PANTHER" id="PTHR43547">
    <property type="entry name" value="TWO-COMPONENT HISTIDINE KINASE"/>
    <property type="match status" value="1"/>
</dbReference>
<dbReference type="Proteomes" id="UP001196301">
    <property type="component" value="Unassembled WGS sequence"/>
</dbReference>
<evidence type="ECO:0000313" key="4">
    <source>
        <dbReference type="Proteomes" id="UP001196301"/>
    </source>
</evidence>
<dbReference type="PANTHER" id="PTHR43547:SF2">
    <property type="entry name" value="HYBRID SIGNAL TRANSDUCTION HISTIDINE KINASE C"/>
    <property type="match status" value="1"/>
</dbReference>
<evidence type="ECO:0000256" key="1">
    <source>
        <dbReference type="ARBA" id="ARBA00022553"/>
    </source>
</evidence>